<gene>
    <name evidence="1" type="ORF">K469DRAFT_686979</name>
</gene>
<proteinExistence type="predicted"/>
<protein>
    <recommendedName>
        <fullName evidence="3">F-box domain-containing protein</fullName>
    </recommendedName>
</protein>
<sequence>MDTYINRSLQQTAPRAFLDLPLSIRDQIYKTILSTSPKQASTFRSLSLTCRQIREEFLAYHKYHTNARFRCCLGRTLQDHETTRFYTWKYHSTPWGGPIELTPPFTAKLRECTIRCTIEELGDWERRSETGTDCFKDCIRMLVKTFKGCQRMHDLRVQFDHFVFAGKNGLFGPDEIFGTVKALCDLPGAKEIRVVVSGEVLIWRAGRGGKRGGGKGRREEEWVLEVEGRRDERSTQGA</sequence>
<dbReference type="EMBL" id="ML994629">
    <property type="protein sequence ID" value="KAF2186592.1"/>
    <property type="molecule type" value="Genomic_DNA"/>
</dbReference>
<evidence type="ECO:0000313" key="1">
    <source>
        <dbReference type="EMBL" id="KAF2186592.1"/>
    </source>
</evidence>
<name>A0A6A6E752_9PEZI</name>
<accession>A0A6A6E752</accession>
<evidence type="ECO:0000313" key="2">
    <source>
        <dbReference type="Proteomes" id="UP000800200"/>
    </source>
</evidence>
<keyword evidence="2" id="KW-1185">Reference proteome</keyword>
<dbReference type="Proteomes" id="UP000800200">
    <property type="component" value="Unassembled WGS sequence"/>
</dbReference>
<organism evidence="1 2">
    <name type="scientific">Zopfia rhizophila CBS 207.26</name>
    <dbReference type="NCBI Taxonomy" id="1314779"/>
    <lineage>
        <taxon>Eukaryota</taxon>
        <taxon>Fungi</taxon>
        <taxon>Dikarya</taxon>
        <taxon>Ascomycota</taxon>
        <taxon>Pezizomycotina</taxon>
        <taxon>Dothideomycetes</taxon>
        <taxon>Dothideomycetes incertae sedis</taxon>
        <taxon>Zopfiaceae</taxon>
        <taxon>Zopfia</taxon>
    </lineage>
</organism>
<dbReference type="OrthoDB" id="3754373at2759"/>
<dbReference type="AlphaFoldDB" id="A0A6A6E752"/>
<reference evidence="1" key="1">
    <citation type="journal article" date="2020" name="Stud. Mycol.">
        <title>101 Dothideomycetes genomes: a test case for predicting lifestyles and emergence of pathogens.</title>
        <authorList>
            <person name="Haridas S."/>
            <person name="Albert R."/>
            <person name="Binder M."/>
            <person name="Bloem J."/>
            <person name="Labutti K."/>
            <person name="Salamov A."/>
            <person name="Andreopoulos B."/>
            <person name="Baker S."/>
            <person name="Barry K."/>
            <person name="Bills G."/>
            <person name="Bluhm B."/>
            <person name="Cannon C."/>
            <person name="Castanera R."/>
            <person name="Culley D."/>
            <person name="Daum C."/>
            <person name="Ezra D."/>
            <person name="Gonzalez J."/>
            <person name="Henrissat B."/>
            <person name="Kuo A."/>
            <person name="Liang C."/>
            <person name="Lipzen A."/>
            <person name="Lutzoni F."/>
            <person name="Magnuson J."/>
            <person name="Mondo S."/>
            <person name="Nolan M."/>
            <person name="Ohm R."/>
            <person name="Pangilinan J."/>
            <person name="Park H.-J."/>
            <person name="Ramirez L."/>
            <person name="Alfaro M."/>
            <person name="Sun H."/>
            <person name="Tritt A."/>
            <person name="Yoshinaga Y."/>
            <person name="Zwiers L.-H."/>
            <person name="Turgeon B."/>
            <person name="Goodwin S."/>
            <person name="Spatafora J."/>
            <person name="Crous P."/>
            <person name="Grigoriev I."/>
        </authorList>
    </citation>
    <scope>NUCLEOTIDE SEQUENCE</scope>
    <source>
        <strain evidence="1">CBS 207.26</strain>
    </source>
</reference>
<evidence type="ECO:0008006" key="3">
    <source>
        <dbReference type="Google" id="ProtNLM"/>
    </source>
</evidence>